<evidence type="ECO:0000313" key="3">
    <source>
        <dbReference type="Proteomes" id="UP001530293"/>
    </source>
</evidence>
<proteinExistence type="predicted"/>
<dbReference type="PANTHER" id="PTHR10177">
    <property type="entry name" value="CYCLINS"/>
    <property type="match status" value="1"/>
</dbReference>
<dbReference type="AlphaFoldDB" id="A0ABD3M6C8"/>
<dbReference type="InterPro" id="IPR006671">
    <property type="entry name" value="Cyclin_N"/>
</dbReference>
<dbReference type="Pfam" id="PF00134">
    <property type="entry name" value="Cyclin_N"/>
    <property type="match status" value="1"/>
</dbReference>
<dbReference type="Proteomes" id="UP001530293">
    <property type="component" value="Unassembled WGS sequence"/>
</dbReference>
<dbReference type="Gene3D" id="1.10.472.10">
    <property type="entry name" value="Cyclin-like"/>
    <property type="match status" value="2"/>
</dbReference>
<accession>A0ABD3M6C8</accession>
<evidence type="ECO:0000313" key="2">
    <source>
        <dbReference type="EMBL" id="KAL3759571.1"/>
    </source>
</evidence>
<name>A0ABD3M6C8_9STRA</name>
<dbReference type="EMBL" id="JALLBG020000200">
    <property type="protein sequence ID" value="KAL3759571.1"/>
    <property type="molecule type" value="Genomic_DNA"/>
</dbReference>
<gene>
    <name evidence="2" type="ORF">ACHAWU_000870</name>
</gene>
<dbReference type="FunFam" id="1.10.472.10:FF:000093">
    <property type="entry name" value="Predicted protein"/>
    <property type="match status" value="1"/>
</dbReference>
<organism evidence="2 3">
    <name type="scientific">Discostella pseudostelligera</name>
    <dbReference type="NCBI Taxonomy" id="259834"/>
    <lineage>
        <taxon>Eukaryota</taxon>
        <taxon>Sar</taxon>
        <taxon>Stramenopiles</taxon>
        <taxon>Ochrophyta</taxon>
        <taxon>Bacillariophyta</taxon>
        <taxon>Coscinodiscophyceae</taxon>
        <taxon>Thalassiosirophycidae</taxon>
        <taxon>Stephanodiscales</taxon>
        <taxon>Stephanodiscaceae</taxon>
        <taxon>Discostella</taxon>
    </lineage>
</organism>
<keyword evidence="3" id="KW-1185">Reference proteome</keyword>
<comment type="caution">
    <text evidence="2">The sequence shown here is derived from an EMBL/GenBank/DDBJ whole genome shotgun (WGS) entry which is preliminary data.</text>
</comment>
<feature type="domain" description="Cyclin N-terminal" evidence="1">
    <location>
        <begin position="16"/>
        <end position="149"/>
    </location>
</feature>
<dbReference type="SUPFAM" id="SSF47954">
    <property type="entry name" value="Cyclin-like"/>
    <property type="match status" value="1"/>
</dbReference>
<sequence length="281" mass="31699">MSSWNASFVAESLLAMIQREQTVYRSSDYLETPSPTPSLRIVDEVVRTKMVDWCYSFIDACHFEREIVAVAMEMVDRFLSKSSNAEAALCDRLQFQLLTVTSLYVAVKTRGESALGIDFFCSISCDIYSVDEIEAMELTLLSELEWRISPPTGVQMAHHILALVSSAVRFEQSICIAILDEVMYQAEYAVRDYYFVTQRPSSVAMAAIFNTLELLDKQNAQAVVRSLLSIMDEEFDSLEIILDTKSRLHNLVYGQEGDDSATIDPLPFSSTSARELELRVC</sequence>
<dbReference type="InterPro" id="IPR039361">
    <property type="entry name" value="Cyclin"/>
</dbReference>
<reference evidence="2 3" key="1">
    <citation type="submission" date="2024-10" db="EMBL/GenBank/DDBJ databases">
        <title>Updated reference genomes for cyclostephanoid diatoms.</title>
        <authorList>
            <person name="Roberts W.R."/>
            <person name="Alverson A.J."/>
        </authorList>
    </citation>
    <scope>NUCLEOTIDE SEQUENCE [LARGE SCALE GENOMIC DNA]</scope>
    <source>
        <strain evidence="2 3">AJA232-27</strain>
    </source>
</reference>
<protein>
    <recommendedName>
        <fullName evidence="1">Cyclin N-terminal domain-containing protein</fullName>
    </recommendedName>
</protein>
<evidence type="ECO:0000259" key="1">
    <source>
        <dbReference type="Pfam" id="PF00134"/>
    </source>
</evidence>
<dbReference type="InterPro" id="IPR036915">
    <property type="entry name" value="Cyclin-like_sf"/>
</dbReference>